<evidence type="ECO:0008006" key="3">
    <source>
        <dbReference type="Google" id="ProtNLM"/>
    </source>
</evidence>
<dbReference type="PANTHER" id="PTHR34072">
    <property type="entry name" value="ENZYMATIC POLYPROTEIN-RELATED"/>
    <property type="match status" value="1"/>
</dbReference>
<evidence type="ECO:0000313" key="2">
    <source>
        <dbReference type="Proteomes" id="UP001283361"/>
    </source>
</evidence>
<dbReference type="AlphaFoldDB" id="A0AAE0Y4B9"/>
<accession>A0AAE0Y4B9</accession>
<dbReference type="EMBL" id="JAWDGP010006980">
    <property type="protein sequence ID" value="KAK3732143.1"/>
    <property type="molecule type" value="Genomic_DNA"/>
</dbReference>
<keyword evidence="2" id="KW-1185">Reference proteome</keyword>
<sequence>MNNHSSFKLELLGLKRVVIEKFCGYLLGAQCTVVTDNNHLNHLLSGKLGAIEQRWAAELALFDLIIKYRPGKQNANADVLSRHPVHEPSGPEEIEVACCQLEVVLQEASVSTVPQDLGTAGTSGTNSSPTCVQPEVVSLTTAEVSRSQALHKHIAPIMTFVNALVPKKQNTCPTPAGYFCANGGN</sequence>
<name>A0AAE0Y4B9_9GAST</name>
<evidence type="ECO:0000313" key="1">
    <source>
        <dbReference type="EMBL" id="KAK3732143.1"/>
    </source>
</evidence>
<dbReference type="PANTHER" id="PTHR34072:SF49">
    <property type="entry name" value="RIBONUCLEASE H"/>
    <property type="match status" value="1"/>
</dbReference>
<proteinExistence type="predicted"/>
<comment type="caution">
    <text evidence="1">The sequence shown here is derived from an EMBL/GenBank/DDBJ whole genome shotgun (WGS) entry which is preliminary data.</text>
</comment>
<protein>
    <recommendedName>
        <fullName evidence="3">Reverse transcriptase RNase H-like domain-containing protein</fullName>
    </recommendedName>
</protein>
<dbReference type="Proteomes" id="UP001283361">
    <property type="component" value="Unassembled WGS sequence"/>
</dbReference>
<organism evidence="1 2">
    <name type="scientific">Elysia crispata</name>
    <name type="common">lettuce slug</name>
    <dbReference type="NCBI Taxonomy" id="231223"/>
    <lineage>
        <taxon>Eukaryota</taxon>
        <taxon>Metazoa</taxon>
        <taxon>Spiralia</taxon>
        <taxon>Lophotrochozoa</taxon>
        <taxon>Mollusca</taxon>
        <taxon>Gastropoda</taxon>
        <taxon>Heterobranchia</taxon>
        <taxon>Euthyneura</taxon>
        <taxon>Panpulmonata</taxon>
        <taxon>Sacoglossa</taxon>
        <taxon>Placobranchoidea</taxon>
        <taxon>Plakobranchidae</taxon>
        <taxon>Elysia</taxon>
    </lineage>
</organism>
<reference evidence="1" key="1">
    <citation type="journal article" date="2023" name="G3 (Bethesda)">
        <title>A reference genome for the long-term kleptoplast-retaining sea slug Elysia crispata morphotype clarki.</title>
        <authorList>
            <person name="Eastman K.E."/>
            <person name="Pendleton A.L."/>
            <person name="Shaikh M.A."/>
            <person name="Suttiyut T."/>
            <person name="Ogas R."/>
            <person name="Tomko P."/>
            <person name="Gavelis G."/>
            <person name="Widhalm J.R."/>
            <person name="Wisecaver J.H."/>
        </authorList>
    </citation>
    <scope>NUCLEOTIDE SEQUENCE</scope>
    <source>
        <strain evidence="1">ECLA1</strain>
    </source>
</reference>
<gene>
    <name evidence="1" type="ORF">RRG08_026525</name>
</gene>